<dbReference type="GeneID" id="87881279"/>
<evidence type="ECO:0000313" key="3">
    <source>
        <dbReference type="Proteomes" id="UP001273166"/>
    </source>
</evidence>
<reference evidence="2" key="2">
    <citation type="submission" date="2023-06" db="EMBL/GenBank/DDBJ databases">
        <authorList>
            <consortium name="Lawrence Berkeley National Laboratory"/>
            <person name="Mondo S.J."/>
            <person name="Hensen N."/>
            <person name="Bonometti L."/>
            <person name="Westerberg I."/>
            <person name="Brannstrom I.O."/>
            <person name="Guillou S."/>
            <person name="Cros-Aarteil S."/>
            <person name="Calhoun S."/>
            <person name="Haridas S."/>
            <person name="Kuo A."/>
            <person name="Pangilinan J."/>
            <person name="Riley R."/>
            <person name="Labutti K."/>
            <person name="Andreopoulos B."/>
            <person name="Lipzen A."/>
            <person name="Chen C."/>
            <person name="Yanf M."/>
            <person name="Daum C."/>
            <person name="Ng V."/>
            <person name="Clum A."/>
            <person name="Steindorff A."/>
            <person name="Ohm R."/>
            <person name="Martin F."/>
            <person name="Silar P."/>
            <person name="Natvig D."/>
            <person name="Lalanne C."/>
            <person name="Gautier V."/>
            <person name="Ament-Velasquez S.L."/>
            <person name="Kruys A."/>
            <person name="Hutchinson M.I."/>
            <person name="Powell A.J."/>
            <person name="Barry K."/>
            <person name="Miller A.N."/>
            <person name="Grigoriev I.V."/>
            <person name="Debuchy R."/>
            <person name="Gladieux P."/>
            <person name="Thoren M.H."/>
            <person name="Johannesson H."/>
        </authorList>
    </citation>
    <scope>NUCLEOTIDE SEQUENCE</scope>
    <source>
        <strain evidence="2">CBS 333.67</strain>
    </source>
</reference>
<dbReference type="AlphaFoldDB" id="A0AAJ0M5S7"/>
<feature type="compositionally biased region" description="Polar residues" evidence="1">
    <location>
        <begin position="59"/>
        <end position="72"/>
    </location>
</feature>
<accession>A0AAJ0M5S7</accession>
<organism evidence="2 3">
    <name type="scientific">Chaetomium strumarium</name>
    <dbReference type="NCBI Taxonomy" id="1170767"/>
    <lineage>
        <taxon>Eukaryota</taxon>
        <taxon>Fungi</taxon>
        <taxon>Dikarya</taxon>
        <taxon>Ascomycota</taxon>
        <taxon>Pezizomycotina</taxon>
        <taxon>Sordariomycetes</taxon>
        <taxon>Sordariomycetidae</taxon>
        <taxon>Sordariales</taxon>
        <taxon>Chaetomiaceae</taxon>
        <taxon>Chaetomium</taxon>
    </lineage>
</organism>
<feature type="region of interest" description="Disordered" evidence="1">
    <location>
        <begin position="1"/>
        <end position="156"/>
    </location>
</feature>
<dbReference type="Proteomes" id="UP001273166">
    <property type="component" value="Unassembled WGS sequence"/>
</dbReference>
<sequence>MSFQTPGGPAAKRRRIETANATLRKPFRSPMISRQQNQFGTGSTLESPSTSRAGPAAVSTPQTPATPASLRSQRPAPPATASPLSTAPNLTAGDTPEPRRSTNLDLGSGRSIKATGCGAASPGEHEASGADLLHRILASQRRDAGDRRGGGGERGN</sequence>
<protein>
    <submittedName>
        <fullName evidence="2">Uncharacterized protein</fullName>
    </submittedName>
</protein>
<feature type="compositionally biased region" description="Basic and acidic residues" evidence="1">
    <location>
        <begin position="123"/>
        <end position="156"/>
    </location>
</feature>
<evidence type="ECO:0000313" key="2">
    <source>
        <dbReference type="EMBL" id="KAK3309949.1"/>
    </source>
</evidence>
<gene>
    <name evidence="2" type="ORF">B0T15DRAFT_19161</name>
</gene>
<keyword evidence="3" id="KW-1185">Reference proteome</keyword>
<comment type="caution">
    <text evidence="2">The sequence shown here is derived from an EMBL/GenBank/DDBJ whole genome shotgun (WGS) entry which is preliminary data.</text>
</comment>
<name>A0AAJ0M5S7_9PEZI</name>
<proteinExistence type="predicted"/>
<evidence type="ECO:0000256" key="1">
    <source>
        <dbReference type="SAM" id="MobiDB-lite"/>
    </source>
</evidence>
<dbReference type="RefSeq" id="XP_062725729.1">
    <property type="nucleotide sequence ID" value="XM_062862450.1"/>
</dbReference>
<feature type="compositionally biased region" description="Polar residues" evidence="1">
    <location>
        <begin position="32"/>
        <end position="52"/>
    </location>
</feature>
<reference evidence="2" key="1">
    <citation type="journal article" date="2023" name="Mol. Phylogenet. Evol.">
        <title>Genome-scale phylogeny and comparative genomics of the fungal order Sordariales.</title>
        <authorList>
            <person name="Hensen N."/>
            <person name="Bonometti L."/>
            <person name="Westerberg I."/>
            <person name="Brannstrom I.O."/>
            <person name="Guillou S."/>
            <person name="Cros-Aarteil S."/>
            <person name="Calhoun S."/>
            <person name="Haridas S."/>
            <person name="Kuo A."/>
            <person name="Mondo S."/>
            <person name="Pangilinan J."/>
            <person name="Riley R."/>
            <person name="LaButti K."/>
            <person name="Andreopoulos B."/>
            <person name="Lipzen A."/>
            <person name="Chen C."/>
            <person name="Yan M."/>
            <person name="Daum C."/>
            <person name="Ng V."/>
            <person name="Clum A."/>
            <person name="Steindorff A."/>
            <person name="Ohm R.A."/>
            <person name="Martin F."/>
            <person name="Silar P."/>
            <person name="Natvig D.O."/>
            <person name="Lalanne C."/>
            <person name="Gautier V."/>
            <person name="Ament-Velasquez S.L."/>
            <person name="Kruys A."/>
            <person name="Hutchinson M.I."/>
            <person name="Powell A.J."/>
            <person name="Barry K."/>
            <person name="Miller A.N."/>
            <person name="Grigoriev I.V."/>
            <person name="Debuchy R."/>
            <person name="Gladieux P."/>
            <person name="Hiltunen Thoren M."/>
            <person name="Johannesson H."/>
        </authorList>
    </citation>
    <scope>NUCLEOTIDE SEQUENCE</scope>
    <source>
        <strain evidence="2">CBS 333.67</strain>
    </source>
</reference>
<dbReference type="EMBL" id="JAUDZG010000001">
    <property type="protein sequence ID" value="KAK3309949.1"/>
    <property type="molecule type" value="Genomic_DNA"/>
</dbReference>